<dbReference type="PANTHER" id="PTHR11102:SF160">
    <property type="entry name" value="ERAD-ASSOCIATED E3 UBIQUITIN-PROTEIN LIGASE COMPONENT HRD3"/>
    <property type="match status" value="1"/>
</dbReference>
<dbReference type="SUPFAM" id="SSF81901">
    <property type="entry name" value="HCP-like"/>
    <property type="match status" value="2"/>
</dbReference>
<dbReference type="InterPro" id="IPR050767">
    <property type="entry name" value="Sel1_AlgK"/>
</dbReference>
<evidence type="ECO:0000313" key="2">
    <source>
        <dbReference type="EMBL" id="RZI46147.1"/>
    </source>
</evidence>
<dbReference type="PANTHER" id="PTHR11102">
    <property type="entry name" value="SEL-1-LIKE PROTEIN"/>
    <property type="match status" value="1"/>
</dbReference>
<accession>A0A4V2DZT2</accession>
<dbReference type="InterPro" id="IPR011990">
    <property type="entry name" value="TPR-like_helical_dom_sf"/>
</dbReference>
<sequence>MASSSSFTEMESYSSHSQSSQVHVNETRTEFEQSLYTISLYPFLVSTFDHKKAMLDIFKAEAAEKKEILKIFWDEALKGNTEVQESLYKILKNRMGKIESVDSDKAPELLQAGIKQNKVWAFRTNAQALEAEGKTEEATNFYIKAAHQDDSISIEKLNVLLKCKAFLEPYKKLNQSLSAINRQIQKDCKRFKDLKYGTPLVGIYKFLKEVRPDVGRSLDSLLEGALNIRHPFAQFIMACHYYVRGDITNTMDHLLLAAEQGHPEAQYNAGILLSSGVKSQKADPKHAPGLFLQAAKQGLPKAQCTVGTILLFTKGQEAEGFDWLQQAAAQKSLSATVALSIYCLRVNKPQDALFWAEKAHALGGRRAQKYFDLINKATASNEPESDKLESEIGAFVEEIFQPQTTLQTFKSGDDKPVATSSSSSSSSSSISQAVESPKEEDDSPALFPEMEKEEEAPKTPKKSALIQNPKYIREQMKKLGELRKQRQEETQKPRPSISDKNKPFIEHIKALNRSVFTLNNLINFFEDPFFRGDVQVSPTKSGVIIGAFVREKNQHMTTATHRVHQKKQSYHDSPTGFIRQVREILRGFGLIKD</sequence>
<dbReference type="OrthoDB" id="112232at2"/>
<dbReference type="SMART" id="SM00671">
    <property type="entry name" value="SEL1"/>
    <property type="match status" value="3"/>
</dbReference>
<name>A0A4V2DZT2_9PROT</name>
<feature type="compositionally biased region" description="Low complexity" evidence="1">
    <location>
        <begin position="420"/>
        <end position="431"/>
    </location>
</feature>
<dbReference type="Gene3D" id="1.25.40.10">
    <property type="entry name" value="Tetratricopeptide repeat domain"/>
    <property type="match status" value="1"/>
</dbReference>
<dbReference type="EMBL" id="SCFB01000005">
    <property type="protein sequence ID" value="RZI46147.1"/>
    <property type="molecule type" value="Genomic_DNA"/>
</dbReference>
<reference evidence="2 3" key="1">
    <citation type="submission" date="2018-10" db="EMBL/GenBank/DDBJ databases">
        <title>An updated phylogeny of the Alphaproteobacteria reveals that the parasitic Rickettsiales and Holosporales have independent origins.</title>
        <authorList>
            <person name="Munoz-Gomez S.A."/>
            <person name="Hess S."/>
            <person name="Burger G."/>
            <person name="Lang B.F."/>
            <person name="Susko E."/>
            <person name="Slamovits C.H."/>
            <person name="Roger A.J."/>
        </authorList>
    </citation>
    <scope>NUCLEOTIDE SEQUENCE [LARGE SCALE GENOMIC DNA]</scope>
    <source>
        <strain evidence="2">HOLO01</strain>
    </source>
</reference>
<proteinExistence type="predicted"/>
<organism evidence="2 3">
    <name type="scientific">Candidatus Finniella inopinata</name>
    <dbReference type="NCBI Taxonomy" id="1696036"/>
    <lineage>
        <taxon>Bacteria</taxon>
        <taxon>Pseudomonadati</taxon>
        <taxon>Pseudomonadota</taxon>
        <taxon>Alphaproteobacteria</taxon>
        <taxon>Holosporales</taxon>
        <taxon>Candidatus Paracaedibacteraceae</taxon>
        <taxon>Candidatus Finniella</taxon>
    </lineage>
</organism>
<protein>
    <submittedName>
        <fullName evidence="2">Sel1 repeat family protein</fullName>
    </submittedName>
</protein>
<dbReference type="InterPro" id="IPR006597">
    <property type="entry name" value="Sel1-like"/>
</dbReference>
<comment type="caution">
    <text evidence="2">The sequence shown here is derived from an EMBL/GenBank/DDBJ whole genome shotgun (WGS) entry which is preliminary data.</text>
</comment>
<evidence type="ECO:0000256" key="1">
    <source>
        <dbReference type="SAM" id="MobiDB-lite"/>
    </source>
</evidence>
<dbReference type="Proteomes" id="UP000293550">
    <property type="component" value="Unassembled WGS sequence"/>
</dbReference>
<feature type="region of interest" description="Disordered" evidence="1">
    <location>
        <begin position="405"/>
        <end position="470"/>
    </location>
</feature>
<evidence type="ECO:0000313" key="3">
    <source>
        <dbReference type="Proteomes" id="UP000293550"/>
    </source>
</evidence>
<dbReference type="AlphaFoldDB" id="A0A4V2DZT2"/>
<keyword evidence="3" id="KW-1185">Reference proteome</keyword>
<dbReference type="RefSeq" id="WP_130153900.1">
    <property type="nucleotide sequence ID" value="NZ_SCFB01000005.1"/>
</dbReference>
<gene>
    <name evidence="2" type="ORF">EQU50_04220</name>
</gene>